<keyword evidence="2 3" id="KW-0067">ATP-binding</keyword>
<dbReference type="EMBL" id="HG994357">
    <property type="protein sequence ID" value="CAF2133722.1"/>
    <property type="molecule type" value="Genomic_DNA"/>
</dbReference>
<dbReference type="InterPro" id="IPR018181">
    <property type="entry name" value="Heat_shock_70_CS"/>
</dbReference>
<dbReference type="GO" id="GO:0005524">
    <property type="term" value="F:ATP binding"/>
    <property type="evidence" value="ECO:0007669"/>
    <property type="project" value="UniProtKB-KW"/>
</dbReference>
<dbReference type="Pfam" id="PF00012">
    <property type="entry name" value="HSP70"/>
    <property type="match status" value="1"/>
</dbReference>
<dbReference type="CDD" id="cd04481">
    <property type="entry name" value="RPA1_DBD_B_like"/>
    <property type="match status" value="1"/>
</dbReference>
<dbReference type="SUPFAM" id="SSF53067">
    <property type="entry name" value="Actin-like ATPase domain"/>
    <property type="match status" value="2"/>
</dbReference>
<accession>A0A816WA88</accession>
<sequence>MKPPCAYINKPRALSQHPNSNQICSSPPKASFIYFSVSFSDIIMSGKRRTKPSSVAFTDSERLICDAAKNQVALNPNTVFDAKRLIGRRFSDSSVQSDMKLWPFKIIHGPAVKPMTVVNYKGEEKQFAAEKISSMVLIKMREIAEAYLGVTIKNAVVTLPAYFNDSQRQATKDADVIAGLNATSVGEKNILIFDLGGGTFDVSLLTIEEGIFEVKATAGDTHPGGEDFDNRMVNHFIEEFKRKSKKDISGVALQIKKSGGVCFEYGIEKSEIRVFWSVILSSCIRFLCEKKITSINYGGSGFVGDYSACEKNAQNQEVDQVLSEDEKNAETEDLAKKQGTRTRLFKPVRGFVSPRKRAPAKTVRLAVRLQPKYFRTTGDAGRMEQTRNHLIFIFMALDEEQYLYWWFGLVFSTPGYTFPMYRGKYQQQVGLVQDCVFVLHTFGECLNVVLRHKHLRFIVTLIARECPTSDHVIHQINIFTSNSRIVVNQSSMINAKSQVHHIINIFGQHASSITSKMNFSLPSSIIQENEIGKFVKVIFSANCVKPRERNSCTTKVPDTHCCYLGENIVKHGRRERSQVEVRQGEIFVFSSFKATNSRFTLNATRHTQVHIIDHLNNRLYMDFKNIHEIPHMNHRDRNYPIDIMGVFFNTESHLDDPAIPKMVFYIGDNIRIKCVATGDHAYVFRDGLENMRGRGQVIVALKMWRVWSFFSKCSLYV</sequence>
<comment type="similarity">
    <text evidence="3">Belongs to the heat shock protein 70 family.</text>
</comment>
<keyword evidence="1 3" id="KW-0547">Nucleotide-binding</keyword>
<reference evidence="4" key="1">
    <citation type="submission" date="2021-01" db="EMBL/GenBank/DDBJ databases">
        <authorList>
            <consortium name="Genoscope - CEA"/>
            <person name="William W."/>
        </authorList>
    </citation>
    <scope>NUCLEOTIDE SEQUENCE</scope>
</reference>
<name>A0A816WA88_BRANA</name>
<dbReference type="PROSITE" id="PS00329">
    <property type="entry name" value="HSP70_2"/>
    <property type="match status" value="1"/>
</dbReference>
<proteinExistence type="inferred from homology"/>
<dbReference type="InterPro" id="IPR013126">
    <property type="entry name" value="Hsp_70_fam"/>
</dbReference>
<protein>
    <submittedName>
        <fullName evidence="4">(rape) hypothetical protein</fullName>
    </submittedName>
</protein>
<organism evidence="4">
    <name type="scientific">Brassica napus</name>
    <name type="common">Rape</name>
    <dbReference type="NCBI Taxonomy" id="3708"/>
    <lineage>
        <taxon>Eukaryota</taxon>
        <taxon>Viridiplantae</taxon>
        <taxon>Streptophyta</taxon>
        <taxon>Embryophyta</taxon>
        <taxon>Tracheophyta</taxon>
        <taxon>Spermatophyta</taxon>
        <taxon>Magnoliopsida</taxon>
        <taxon>eudicotyledons</taxon>
        <taxon>Gunneridae</taxon>
        <taxon>Pentapetalae</taxon>
        <taxon>rosids</taxon>
        <taxon>malvids</taxon>
        <taxon>Brassicales</taxon>
        <taxon>Brassicaceae</taxon>
        <taxon>Brassiceae</taxon>
        <taxon>Brassica</taxon>
    </lineage>
</organism>
<dbReference type="PRINTS" id="PR00301">
    <property type="entry name" value="HEATSHOCK70"/>
</dbReference>
<dbReference type="InterPro" id="IPR043129">
    <property type="entry name" value="ATPase_NBD"/>
</dbReference>
<evidence type="ECO:0000256" key="3">
    <source>
        <dbReference type="RuleBase" id="RU003322"/>
    </source>
</evidence>
<evidence type="ECO:0000256" key="2">
    <source>
        <dbReference type="ARBA" id="ARBA00022840"/>
    </source>
</evidence>
<gene>
    <name evidence="4" type="ORF">DARMORV10_A03P66330.1</name>
</gene>
<dbReference type="Gene3D" id="3.30.420.40">
    <property type="match status" value="2"/>
</dbReference>
<dbReference type="GO" id="GO:0140662">
    <property type="term" value="F:ATP-dependent protein folding chaperone"/>
    <property type="evidence" value="ECO:0007669"/>
    <property type="project" value="InterPro"/>
</dbReference>
<evidence type="ECO:0000313" key="4">
    <source>
        <dbReference type="EMBL" id="CAF2133722.1"/>
    </source>
</evidence>
<dbReference type="AlphaFoldDB" id="A0A816WA88"/>
<evidence type="ECO:0000256" key="1">
    <source>
        <dbReference type="ARBA" id="ARBA00022741"/>
    </source>
</evidence>
<dbReference type="Proteomes" id="UP001295469">
    <property type="component" value="Chromosome A03"/>
</dbReference>
<dbReference type="PANTHER" id="PTHR19375">
    <property type="entry name" value="HEAT SHOCK PROTEIN 70KDA"/>
    <property type="match status" value="1"/>
</dbReference>